<dbReference type="RefSeq" id="WP_006523417.1">
    <property type="nucleotide sequence ID" value="NC_021184.1"/>
</dbReference>
<dbReference type="AlphaFoldDB" id="R4KT31"/>
<evidence type="ECO:0000256" key="1">
    <source>
        <dbReference type="SAM" id="MobiDB-lite"/>
    </source>
</evidence>
<gene>
    <name evidence="2" type="ORF">Desgi_3413</name>
</gene>
<dbReference type="EMBL" id="CP003273">
    <property type="protein sequence ID" value="AGL02756.1"/>
    <property type="molecule type" value="Genomic_DNA"/>
</dbReference>
<accession>R4KT31</accession>
<reference evidence="2 3" key="1">
    <citation type="submission" date="2012-01" db="EMBL/GenBank/DDBJ databases">
        <title>Complete sequence of Desulfotomaculum gibsoniae DSM 7213.</title>
        <authorList>
            <consortium name="US DOE Joint Genome Institute"/>
            <person name="Lucas S."/>
            <person name="Han J."/>
            <person name="Lapidus A."/>
            <person name="Cheng J.-F."/>
            <person name="Goodwin L."/>
            <person name="Pitluck S."/>
            <person name="Peters L."/>
            <person name="Ovchinnikova G."/>
            <person name="Teshima H."/>
            <person name="Detter J.C."/>
            <person name="Han C."/>
            <person name="Tapia R."/>
            <person name="Land M."/>
            <person name="Hauser L."/>
            <person name="Kyrpides N."/>
            <person name="Ivanova N."/>
            <person name="Pagani I."/>
            <person name="Parshina S."/>
            <person name="Plugge C."/>
            <person name="Muyzer G."/>
            <person name="Kuever J."/>
            <person name="Ivanova A."/>
            <person name="Nazina T."/>
            <person name="Klenk H.-P."/>
            <person name="Brambilla E."/>
            <person name="Spring S."/>
            <person name="Stams A.F."/>
            <person name="Woyke T."/>
        </authorList>
    </citation>
    <scope>NUCLEOTIDE SEQUENCE [LARGE SCALE GENOMIC DNA]</scope>
    <source>
        <strain evidence="2 3">DSM 7213</strain>
    </source>
</reference>
<dbReference type="HOGENOM" id="CLU_1243672_0_0_9"/>
<dbReference type="KEGG" id="dgi:Desgi_3413"/>
<feature type="compositionally biased region" description="Basic and acidic residues" evidence="1">
    <location>
        <begin position="200"/>
        <end position="222"/>
    </location>
</feature>
<proteinExistence type="predicted"/>
<evidence type="ECO:0000313" key="2">
    <source>
        <dbReference type="EMBL" id="AGL02756.1"/>
    </source>
</evidence>
<dbReference type="OrthoDB" id="1808021at2"/>
<evidence type="ECO:0000313" key="3">
    <source>
        <dbReference type="Proteomes" id="UP000013520"/>
    </source>
</evidence>
<feature type="region of interest" description="Disordered" evidence="1">
    <location>
        <begin position="180"/>
        <end position="222"/>
    </location>
</feature>
<keyword evidence="3" id="KW-1185">Reference proteome</keyword>
<dbReference type="Proteomes" id="UP000013520">
    <property type="component" value="Chromosome"/>
</dbReference>
<protein>
    <submittedName>
        <fullName evidence="2">Uncharacterized protein</fullName>
    </submittedName>
</protein>
<sequence>MPKQLLLNRGFEDGLTNFNIQGTVSSNIDIAHSGIKSALLLANPTQIAELSQAVPFMMPGSPIRFSFRARKFLNNDVQCVSNVRAEVNFINATGAIIPPGLVISIRGRDLSKKRWSYYDEYAEIPVDAVAAQVVIRLESPQIGSSGLLVDDLALVGEAISPLSLTTTSIQPTLIPNPAHQANTSLPGWPITNMAPQQPEQKLKGQDYDRPTREIVLGEKEEK</sequence>
<organism evidence="2 3">
    <name type="scientific">Desulfoscipio gibsoniae DSM 7213</name>
    <dbReference type="NCBI Taxonomy" id="767817"/>
    <lineage>
        <taxon>Bacteria</taxon>
        <taxon>Bacillati</taxon>
        <taxon>Bacillota</taxon>
        <taxon>Clostridia</taxon>
        <taxon>Eubacteriales</taxon>
        <taxon>Desulfallaceae</taxon>
        <taxon>Desulfoscipio</taxon>
    </lineage>
</organism>
<name>R4KT31_9FIRM</name>
<dbReference type="Gene3D" id="2.60.120.260">
    <property type="entry name" value="Galactose-binding domain-like"/>
    <property type="match status" value="1"/>
</dbReference>